<dbReference type="Proteomes" id="UP000323386">
    <property type="component" value="Unassembled WGS sequence"/>
</dbReference>
<dbReference type="EMBL" id="OOIP01000004">
    <property type="protein sequence ID" value="SPO36523.1"/>
    <property type="molecule type" value="Genomic_DNA"/>
</dbReference>
<evidence type="ECO:0000313" key="3">
    <source>
        <dbReference type="EMBL" id="SPO36523.1"/>
    </source>
</evidence>
<gene>
    <name evidence="3" type="ORF">PSFLO_01994</name>
</gene>
<feature type="chain" id="PRO_5022907269" evidence="2">
    <location>
        <begin position="21"/>
        <end position="169"/>
    </location>
</feature>
<accession>A0A5C3EWA0</accession>
<feature type="signal peptide" evidence="2">
    <location>
        <begin position="1"/>
        <end position="20"/>
    </location>
</feature>
<keyword evidence="4" id="KW-1185">Reference proteome</keyword>
<evidence type="ECO:0000313" key="4">
    <source>
        <dbReference type="Proteomes" id="UP000323386"/>
    </source>
</evidence>
<evidence type="ECO:0000256" key="1">
    <source>
        <dbReference type="SAM" id="MobiDB-lite"/>
    </source>
</evidence>
<keyword evidence="2" id="KW-0732">Signal</keyword>
<organism evidence="3 4">
    <name type="scientific">Pseudozyma flocculosa</name>
    <dbReference type="NCBI Taxonomy" id="84751"/>
    <lineage>
        <taxon>Eukaryota</taxon>
        <taxon>Fungi</taxon>
        <taxon>Dikarya</taxon>
        <taxon>Basidiomycota</taxon>
        <taxon>Ustilaginomycotina</taxon>
        <taxon>Ustilaginomycetes</taxon>
        <taxon>Ustilaginales</taxon>
        <taxon>Ustilaginaceae</taxon>
        <taxon>Pseudozyma</taxon>
    </lineage>
</organism>
<dbReference type="AlphaFoldDB" id="A0A5C3EWA0"/>
<feature type="compositionally biased region" description="Gly residues" evidence="1">
    <location>
        <begin position="151"/>
        <end position="169"/>
    </location>
</feature>
<reference evidence="3 4" key="1">
    <citation type="submission" date="2018-03" db="EMBL/GenBank/DDBJ databases">
        <authorList>
            <person name="Guldener U."/>
        </authorList>
    </citation>
    <scope>NUCLEOTIDE SEQUENCE [LARGE SCALE GENOMIC DNA]</scope>
    <source>
        <strain evidence="3 4">DAOM196992</strain>
    </source>
</reference>
<proteinExistence type="predicted"/>
<protein>
    <submittedName>
        <fullName evidence="3">Uncharacterized protein</fullName>
    </submittedName>
</protein>
<sequence length="169" mass="17626">MKSLNVLVALPILLAFSARAERVNHADIQAVGKMTVALNPASPVSDIGTLAICLPARQWSFNDGRADWSLKSTPGGFSWVDSASCPQQGCLRYSPEAQSACYLSGPGKTMDDLYSLMRALISGRITKHMRVKTSSGLHQIGTFLAGDGSPPEGGSGNDGMPGGSGNDGT</sequence>
<name>A0A5C3EWA0_9BASI</name>
<feature type="region of interest" description="Disordered" evidence="1">
    <location>
        <begin position="142"/>
        <end position="169"/>
    </location>
</feature>
<evidence type="ECO:0000256" key="2">
    <source>
        <dbReference type="SAM" id="SignalP"/>
    </source>
</evidence>